<evidence type="ECO:0000256" key="2">
    <source>
        <dbReference type="SAM" id="SignalP"/>
    </source>
</evidence>
<comment type="similarity">
    <text evidence="1">Belongs to the GASA family.</text>
</comment>
<feature type="signal peptide" evidence="2">
    <location>
        <begin position="1"/>
        <end position="25"/>
    </location>
</feature>
<protein>
    <submittedName>
        <fullName evidence="3">Uncharacterized protein</fullName>
    </submittedName>
</protein>
<proteinExistence type="inferred from homology"/>
<dbReference type="Pfam" id="PF02704">
    <property type="entry name" value="GASA"/>
    <property type="match status" value="1"/>
</dbReference>
<evidence type="ECO:0000256" key="1">
    <source>
        <dbReference type="ARBA" id="ARBA00010582"/>
    </source>
</evidence>
<dbReference type="InterPro" id="IPR003854">
    <property type="entry name" value="GASA"/>
</dbReference>
<comment type="caution">
    <text evidence="3">The sequence shown here is derived from an EMBL/GenBank/DDBJ whole genome shotgun (WGS) entry which is preliminary data.</text>
</comment>
<gene>
    <name evidence="3" type="ORF">Tsubulata_017270</name>
</gene>
<reference evidence="3" key="2">
    <citation type="journal article" date="2023" name="Plants (Basel)">
        <title>Annotation of the Turnera subulata (Passifloraceae) Draft Genome Reveals the S-Locus Evolved after the Divergence of Turneroideae from Passifloroideae in a Stepwise Manner.</title>
        <authorList>
            <person name="Henning P.M."/>
            <person name="Roalson E.H."/>
            <person name="Mir W."/>
            <person name="McCubbin A.G."/>
            <person name="Shore J.S."/>
        </authorList>
    </citation>
    <scope>NUCLEOTIDE SEQUENCE</scope>
    <source>
        <strain evidence="3">F60SS</strain>
    </source>
</reference>
<name>A0A9Q0GEN7_9ROSI</name>
<dbReference type="PANTHER" id="PTHR23201">
    <property type="entry name" value="EXTENSIN, PROLINE-RICH PROTEIN"/>
    <property type="match status" value="1"/>
</dbReference>
<organism evidence="3 4">
    <name type="scientific">Turnera subulata</name>
    <dbReference type="NCBI Taxonomy" id="218843"/>
    <lineage>
        <taxon>Eukaryota</taxon>
        <taxon>Viridiplantae</taxon>
        <taxon>Streptophyta</taxon>
        <taxon>Embryophyta</taxon>
        <taxon>Tracheophyta</taxon>
        <taxon>Spermatophyta</taxon>
        <taxon>Magnoliopsida</taxon>
        <taxon>eudicotyledons</taxon>
        <taxon>Gunneridae</taxon>
        <taxon>Pentapetalae</taxon>
        <taxon>rosids</taxon>
        <taxon>fabids</taxon>
        <taxon>Malpighiales</taxon>
        <taxon>Passifloraceae</taxon>
        <taxon>Turnera</taxon>
    </lineage>
</organism>
<evidence type="ECO:0000313" key="4">
    <source>
        <dbReference type="Proteomes" id="UP001141552"/>
    </source>
</evidence>
<feature type="chain" id="PRO_5040485208" evidence="2">
    <location>
        <begin position="26"/>
        <end position="104"/>
    </location>
</feature>
<keyword evidence="4" id="KW-1185">Reference proteome</keyword>
<dbReference type="AlphaFoldDB" id="A0A9Q0GEN7"/>
<keyword evidence="2" id="KW-0732">Signal</keyword>
<reference evidence="3" key="1">
    <citation type="submission" date="2022-02" db="EMBL/GenBank/DDBJ databases">
        <authorList>
            <person name="Henning P.M."/>
            <person name="McCubbin A.G."/>
            <person name="Shore J.S."/>
        </authorList>
    </citation>
    <scope>NUCLEOTIDE SEQUENCE</scope>
    <source>
        <strain evidence="3">F60SS</strain>
        <tissue evidence="3">Leaves</tissue>
    </source>
</reference>
<dbReference type="EMBL" id="JAKUCV010000791">
    <property type="protein sequence ID" value="KAJ4848824.1"/>
    <property type="molecule type" value="Genomic_DNA"/>
</dbReference>
<dbReference type="Proteomes" id="UP001141552">
    <property type="component" value="Unassembled WGS sequence"/>
</dbReference>
<sequence length="104" mass="11524">MKLSYASLLLLSLLLSSFLLELANAQATAKAPAPYSAKDQLQAFCNYKCGVRCSRAGWKKQCLRLCDICCRDCKCVPSGPRAPKSECPCYEKKKNPKTNKDKCP</sequence>
<accession>A0A9Q0GEN7</accession>
<evidence type="ECO:0000313" key="3">
    <source>
        <dbReference type="EMBL" id="KAJ4848824.1"/>
    </source>
</evidence>